<comment type="subcellular location">
    <subcellularLocation>
        <location evidence="1 8">Cell outer membrane</location>
        <topology evidence="1 8">Multi-pass membrane protein</topology>
    </subcellularLocation>
</comment>
<evidence type="ECO:0000256" key="2">
    <source>
        <dbReference type="ARBA" id="ARBA00022448"/>
    </source>
</evidence>
<evidence type="ECO:0000259" key="11">
    <source>
        <dbReference type="Pfam" id="PF00593"/>
    </source>
</evidence>
<keyword evidence="14" id="KW-1185">Reference proteome</keyword>
<evidence type="ECO:0000256" key="9">
    <source>
        <dbReference type="RuleBase" id="RU003357"/>
    </source>
</evidence>
<evidence type="ECO:0000259" key="12">
    <source>
        <dbReference type="Pfam" id="PF07715"/>
    </source>
</evidence>
<dbReference type="PANTHER" id="PTHR30069">
    <property type="entry name" value="TONB-DEPENDENT OUTER MEMBRANE RECEPTOR"/>
    <property type="match status" value="1"/>
</dbReference>
<dbReference type="RefSeq" id="WP_188722988.1">
    <property type="nucleotide sequence ID" value="NZ_BMIF01000031.1"/>
</dbReference>
<dbReference type="Pfam" id="PF00593">
    <property type="entry name" value="TonB_dep_Rec_b-barrel"/>
    <property type="match status" value="1"/>
</dbReference>
<evidence type="ECO:0000256" key="3">
    <source>
        <dbReference type="ARBA" id="ARBA00022452"/>
    </source>
</evidence>
<dbReference type="Proteomes" id="UP000636264">
    <property type="component" value="Unassembled WGS sequence"/>
</dbReference>
<dbReference type="InterPro" id="IPR037066">
    <property type="entry name" value="Plug_dom_sf"/>
</dbReference>
<dbReference type="SUPFAM" id="SSF56935">
    <property type="entry name" value="Porins"/>
    <property type="match status" value="1"/>
</dbReference>
<evidence type="ECO:0000256" key="8">
    <source>
        <dbReference type="PROSITE-ProRule" id="PRU01360"/>
    </source>
</evidence>
<reference evidence="13" key="1">
    <citation type="journal article" date="2014" name="Int. J. Syst. Evol. Microbiol.">
        <title>Complete genome sequence of Corynebacterium casei LMG S-19264T (=DSM 44701T), isolated from a smear-ripened cheese.</title>
        <authorList>
            <consortium name="US DOE Joint Genome Institute (JGI-PGF)"/>
            <person name="Walter F."/>
            <person name="Albersmeier A."/>
            <person name="Kalinowski J."/>
            <person name="Ruckert C."/>
        </authorList>
    </citation>
    <scope>NUCLEOTIDE SEQUENCE</scope>
    <source>
        <strain evidence="13">CGMCC 1.15320</strain>
    </source>
</reference>
<keyword evidence="10" id="KW-0732">Signal</keyword>
<keyword evidence="3 8" id="KW-1134">Transmembrane beta strand</keyword>
<evidence type="ECO:0000256" key="10">
    <source>
        <dbReference type="SAM" id="SignalP"/>
    </source>
</evidence>
<name>A0A916S3M0_9HYPH</name>
<dbReference type="GO" id="GO:0044718">
    <property type="term" value="P:siderophore transmembrane transport"/>
    <property type="evidence" value="ECO:0007669"/>
    <property type="project" value="TreeGrafter"/>
</dbReference>
<keyword evidence="2 8" id="KW-0813">Transport</keyword>
<feature type="domain" description="TonB-dependent receptor plug" evidence="12">
    <location>
        <begin position="60"/>
        <end position="171"/>
    </location>
</feature>
<dbReference type="Pfam" id="PF07715">
    <property type="entry name" value="Plug"/>
    <property type="match status" value="1"/>
</dbReference>
<dbReference type="GO" id="GO:0015344">
    <property type="term" value="F:siderophore uptake transmembrane transporter activity"/>
    <property type="evidence" value="ECO:0007669"/>
    <property type="project" value="TreeGrafter"/>
</dbReference>
<reference evidence="13" key="2">
    <citation type="submission" date="2020-09" db="EMBL/GenBank/DDBJ databases">
        <authorList>
            <person name="Sun Q."/>
            <person name="Zhou Y."/>
        </authorList>
    </citation>
    <scope>NUCLEOTIDE SEQUENCE</scope>
    <source>
        <strain evidence="13">CGMCC 1.15320</strain>
    </source>
</reference>
<proteinExistence type="inferred from homology"/>
<dbReference type="InterPro" id="IPR011276">
    <property type="entry name" value="TonB_haem/Hb_rcpt"/>
</dbReference>
<feature type="domain" description="TonB-dependent receptor-like beta-barrel" evidence="11">
    <location>
        <begin position="259"/>
        <end position="657"/>
    </location>
</feature>
<feature type="signal peptide" evidence="10">
    <location>
        <begin position="1"/>
        <end position="28"/>
    </location>
</feature>
<keyword evidence="6 8" id="KW-0472">Membrane</keyword>
<dbReference type="EMBL" id="BMIF01000031">
    <property type="protein sequence ID" value="GGA82803.1"/>
    <property type="molecule type" value="Genomic_DNA"/>
</dbReference>
<evidence type="ECO:0000256" key="6">
    <source>
        <dbReference type="ARBA" id="ARBA00023136"/>
    </source>
</evidence>
<organism evidence="13 14">
    <name type="scientific">Nitratireductor aestuarii</name>
    <dbReference type="NCBI Taxonomy" id="1735103"/>
    <lineage>
        <taxon>Bacteria</taxon>
        <taxon>Pseudomonadati</taxon>
        <taxon>Pseudomonadota</taxon>
        <taxon>Alphaproteobacteria</taxon>
        <taxon>Hyphomicrobiales</taxon>
        <taxon>Phyllobacteriaceae</taxon>
        <taxon>Nitratireductor</taxon>
    </lineage>
</organism>
<gene>
    <name evidence="13" type="ORF">GCM10011385_41280</name>
</gene>
<feature type="chain" id="PRO_5036930738" evidence="10">
    <location>
        <begin position="29"/>
        <end position="686"/>
    </location>
</feature>
<dbReference type="InterPro" id="IPR000531">
    <property type="entry name" value="Beta-barrel_TonB"/>
</dbReference>
<dbReference type="GO" id="GO:0009279">
    <property type="term" value="C:cell outer membrane"/>
    <property type="evidence" value="ECO:0007669"/>
    <property type="project" value="UniProtKB-SubCell"/>
</dbReference>
<evidence type="ECO:0000313" key="14">
    <source>
        <dbReference type="Proteomes" id="UP000636264"/>
    </source>
</evidence>
<evidence type="ECO:0000256" key="7">
    <source>
        <dbReference type="ARBA" id="ARBA00023237"/>
    </source>
</evidence>
<comment type="caution">
    <text evidence="13">The sequence shown here is derived from an EMBL/GenBank/DDBJ whole genome shotgun (WGS) entry which is preliminary data.</text>
</comment>
<evidence type="ECO:0000256" key="1">
    <source>
        <dbReference type="ARBA" id="ARBA00004571"/>
    </source>
</evidence>
<dbReference type="PROSITE" id="PS52016">
    <property type="entry name" value="TONB_DEPENDENT_REC_3"/>
    <property type="match status" value="1"/>
</dbReference>
<dbReference type="InterPro" id="IPR012910">
    <property type="entry name" value="Plug_dom"/>
</dbReference>
<protein>
    <submittedName>
        <fullName evidence="13">Ligand-gated channel</fullName>
    </submittedName>
</protein>
<dbReference type="NCBIfam" id="TIGR01785">
    <property type="entry name" value="TonB-hemin"/>
    <property type="match status" value="1"/>
</dbReference>
<dbReference type="Gene3D" id="2.40.170.20">
    <property type="entry name" value="TonB-dependent receptor, beta-barrel domain"/>
    <property type="match status" value="1"/>
</dbReference>
<comment type="similarity">
    <text evidence="8 9">Belongs to the TonB-dependent receptor family.</text>
</comment>
<dbReference type="PANTHER" id="PTHR30069:SF56">
    <property type="entry name" value="TONB-DEPENDENT HEME RECEPTOR A"/>
    <property type="match status" value="1"/>
</dbReference>
<dbReference type="Gene3D" id="2.170.130.10">
    <property type="entry name" value="TonB-dependent receptor, plug domain"/>
    <property type="match status" value="1"/>
</dbReference>
<dbReference type="AlphaFoldDB" id="A0A916S3M0"/>
<dbReference type="InterPro" id="IPR036942">
    <property type="entry name" value="Beta-barrel_TonB_sf"/>
</dbReference>
<sequence length="686" mass="75085">MSLLARNTAAKLCGIATFTLLAAQAASAQQTEEQAARPTPANATVLQQIVVGAGVEKVAIDTPQSVTVVDQEELDLQQATTISEALQNVPGVNLSGSDRVLGQSLNIRGIGGPETGGEEGRIIINVDGVSKFFEQYRMGGLFTDPELFRRVEVLRGPASSTLYGSGALGGVVNFETKDASDFLQDGQIAALRLKSTYDSNPNGWLSSAILSYRPNEALEFLAAGNYRKADEYKTGGGFRVPGSDIEAPSGLVKGTAHFGENNEQTLRASYMHWQSDADDQYYNQTGVDDPITGGFGTVDRKVTDKTATITYENPATDNPWLDLRISASFSDTVNDQSNATLASLNRVFGYKTYQFNIQNTFDYIGENFENYLTIGSQTAHQERTTLRSTSGTHPQGTDFQTGVFAQSEFIWNDRLTLIGGVRLDFQKLEPTNIAGARVNEHTAFSPKIAAHYKINDTFAVFGSIAHTERVPTIDEVFDSSALTLSLEKEKSNNFEAGFSVSLNDIALPSDMLQFKATGFYNRVSDLITDNGRTANPRYTNTGEARIYGTEFELAYDAERFFANAAYTYTRGDDLTEGVPLETIAPHEFSATIGGRLPDQNLTFGWTARLVAAQKRTSGDPLGRQPTPSFQVHDAFLTWKPDEGTFKNFEASLRVDNIFDKDYREYLSGTPTKGRTFKVTLARQFGT</sequence>
<dbReference type="InterPro" id="IPR039426">
    <property type="entry name" value="TonB-dep_rcpt-like"/>
</dbReference>
<keyword evidence="7 8" id="KW-0998">Cell outer membrane</keyword>
<keyword evidence="5 9" id="KW-0798">TonB box</keyword>
<dbReference type="GO" id="GO:0015232">
    <property type="term" value="F:heme transmembrane transporter activity"/>
    <property type="evidence" value="ECO:0007669"/>
    <property type="project" value="InterPro"/>
</dbReference>
<accession>A0A916S3M0</accession>
<evidence type="ECO:0000313" key="13">
    <source>
        <dbReference type="EMBL" id="GGA82803.1"/>
    </source>
</evidence>
<evidence type="ECO:0000256" key="4">
    <source>
        <dbReference type="ARBA" id="ARBA00022692"/>
    </source>
</evidence>
<keyword evidence="4 8" id="KW-0812">Transmembrane</keyword>
<dbReference type="CDD" id="cd01347">
    <property type="entry name" value="ligand_gated_channel"/>
    <property type="match status" value="1"/>
</dbReference>
<evidence type="ECO:0000256" key="5">
    <source>
        <dbReference type="ARBA" id="ARBA00023077"/>
    </source>
</evidence>